<keyword evidence="3" id="KW-1185">Reference proteome</keyword>
<feature type="region of interest" description="Disordered" evidence="1">
    <location>
        <begin position="1"/>
        <end position="23"/>
    </location>
</feature>
<dbReference type="Proteomes" id="UP000747542">
    <property type="component" value="Unassembled WGS sequence"/>
</dbReference>
<proteinExistence type="predicted"/>
<accession>A0A8J5K5V9</accession>
<sequence length="100" mass="10837">THEGAGWGVPCVAAGGPGQLGTEGVVEEDEGVGNDHTVHRHEHQIHDKRRVANTWRRETDGADFVKGEAAAGGELTEGGLQQVEGQTHHHQHQQVRHQEC</sequence>
<feature type="non-terminal residue" evidence="2">
    <location>
        <position position="1"/>
    </location>
</feature>
<dbReference type="EMBL" id="JAHLQT010020459">
    <property type="protein sequence ID" value="KAG7168228.1"/>
    <property type="molecule type" value="Genomic_DNA"/>
</dbReference>
<evidence type="ECO:0000313" key="2">
    <source>
        <dbReference type="EMBL" id="KAG7168228.1"/>
    </source>
</evidence>
<comment type="caution">
    <text evidence="2">The sequence shown here is derived from an EMBL/GenBank/DDBJ whole genome shotgun (WGS) entry which is preliminary data.</text>
</comment>
<evidence type="ECO:0000256" key="1">
    <source>
        <dbReference type="SAM" id="MobiDB-lite"/>
    </source>
</evidence>
<feature type="non-terminal residue" evidence="2">
    <location>
        <position position="100"/>
    </location>
</feature>
<reference evidence="2" key="1">
    <citation type="journal article" date="2021" name="Sci. Adv.">
        <title>The American lobster genome reveals insights on longevity, neural, and immune adaptations.</title>
        <authorList>
            <person name="Polinski J.M."/>
            <person name="Zimin A.V."/>
            <person name="Clark K.F."/>
            <person name="Kohn A.B."/>
            <person name="Sadowski N."/>
            <person name="Timp W."/>
            <person name="Ptitsyn A."/>
            <person name="Khanna P."/>
            <person name="Romanova D.Y."/>
            <person name="Williams P."/>
            <person name="Greenwood S.J."/>
            <person name="Moroz L.L."/>
            <person name="Walt D.R."/>
            <person name="Bodnar A.G."/>
        </authorList>
    </citation>
    <scope>NUCLEOTIDE SEQUENCE</scope>
    <source>
        <strain evidence="2">GMGI-L3</strain>
    </source>
</reference>
<name>A0A8J5K5V9_HOMAM</name>
<organism evidence="2 3">
    <name type="scientific">Homarus americanus</name>
    <name type="common">American lobster</name>
    <dbReference type="NCBI Taxonomy" id="6706"/>
    <lineage>
        <taxon>Eukaryota</taxon>
        <taxon>Metazoa</taxon>
        <taxon>Ecdysozoa</taxon>
        <taxon>Arthropoda</taxon>
        <taxon>Crustacea</taxon>
        <taxon>Multicrustacea</taxon>
        <taxon>Malacostraca</taxon>
        <taxon>Eumalacostraca</taxon>
        <taxon>Eucarida</taxon>
        <taxon>Decapoda</taxon>
        <taxon>Pleocyemata</taxon>
        <taxon>Astacidea</taxon>
        <taxon>Nephropoidea</taxon>
        <taxon>Nephropidae</taxon>
        <taxon>Homarus</taxon>
    </lineage>
</organism>
<protein>
    <submittedName>
        <fullName evidence="2">Uncharacterized protein</fullName>
    </submittedName>
</protein>
<evidence type="ECO:0000313" key="3">
    <source>
        <dbReference type="Proteomes" id="UP000747542"/>
    </source>
</evidence>
<dbReference type="AlphaFoldDB" id="A0A8J5K5V9"/>
<gene>
    <name evidence="2" type="ORF">Hamer_G016872</name>
</gene>